<comment type="caution">
    <text evidence="7">The sequence shown here is derived from an EMBL/GenBank/DDBJ whole genome shotgun (WGS) entry which is preliminary data.</text>
</comment>
<accession>A0A5K1TWS3</accession>
<dbReference type="VEuPathDB" id="AmoebaDB:EHI_111000"/>
<keyword evidence="2 3" id="KW-0808">Transferase</keyword>
<dbReference type="InterPro" id="IPR013747">
    <property type="entry name" value="ACP_syn_III_C"/>
</dbReference>
<evidence type="ECO:0000259" key="5">
    <source>
        <dbReference type="Pfam" id="PF08392"/>
    </source>
</evidence>
<comment type="pathway">
    <text evidence="3">Lipid metabolism; fatty acid biosynthesis.</text>
</comment>
<gene>
    <name evidence="7" type="ORF">CL6EHI_111000</name>
</gene>
<feature type="transmembrane region" description="Helical" evidence="4">
    <location>
        <begin position="43"/>
        <end position="63"/>
    </location>
</feature>
<organism evidence="7 8">
    <name type="scientific">Entamoeba histolytica</name>
    <dbReference type="NCBI Taxonomy" id="5759"/>
    <lineage>
        <taxon>Eukaryota</taxon>
        <taxon>Amoebozoa</taxon>
        <taxon>Evosea</taxon>
        <taxon>Archamoebae</taxon>
        <taxon>Mastigamoebida</taxon>
        <taxon>Entamoebidae</taxon>
        <taxon>Entamoeba</taxon>
    </lineage>
</organism>
<feature type="transmembrane region" description="Helical" evidence="4">
    <location>
        <begin position="83"/>
        <end position="105"/>
    </location>
</feature>
<dbReference type="SUPFAM" id="SSF53901">
    <property type="entry name" value="Thiolase-like"/>
    <property type="match status" value="2"/>
</dbReference>
<dbReference type="UniPathway" id="UPA00094"/>
<keyword evidence="3" id="KW-0012">Acyltransferase</keyword>
<dbReference type="EC" id="2.3.1.-" evidence="3"/>
<name>A0A5K1TWS3_ENTHI</name>
<dbReference type="Pfam" id="PF08541">
    <property type="entry name" value="ACP_syn_III_C"/>
    <property type="match status" value="1"/>
</dbReference>
<evidence type="ECO:0000313" key="8">
    <source>
        <dbReference type="Proteomes" id="UP000078387"/>
    </source>
</evidence>
<keyword evidence="4" id="KW-1133">Transmembrane helix</keyword>
<dbReference type="GO" id="GO:0016747">
    <property type="term" value="F:acyltransferase activity, transferring groups other than amino-acyl groups"/>
    <property type="evidence" value="ECO:0007669"/>
    <property type="project" value="InterPro"/>
</dbReference>
<dbReference type="InterPro" id="IPR016039">
    <property type="entry name" value="Thiolase-like"/>
</dbReference>
<dbReference type="VEuPathDB" id="AmoebaDB:EHI7A_074250"/>
<protein>
    <recommendedName>
        <fullName evidence="3">3-ketoacyl-CoA synthase</fullName>
        <ecNumber evidence="3">2.3.1.-</ecNumber>
    </recommendedName>
</protein>
<dbReference type="CDD" id="cd00831">
    <property type="entry name" value="CHS_like"/>
    <property type="match status" value="1"/>
</dbReference>
<evidence type="ECO:0000256" key="2">
    <source>
        <dbReference type="ARBA" id="ARBA00022679"/>
    </source>
</evidence>
<comment type="similarity">
    <text evidence="1 3">Belongs to the thiolase-like superfamily. Chalcone/stilbene synthases family.</text>
</comment>
<keyword evidence="4" id="KW-0812">Transmembrane</keyword>
<dbReference type="VEuPathDB" id="AmoebaDB:KM1_135260"/>
<dbReference type="Gene3D" id="3.40.47.10">
    <property type="match status" value="1"/>
</dbReference>
<dbReference type="PIRSF" id="PIRSF036417">
    <property type="entry name" value="3-ktacl-CoA_syn"/>
    <property type="match status" value="1"/>
</dbReference>
<dbReference type="PANTHER" id="PTHR31561">
    <property type="entry name" value="3-KETOACYL-COA SYNTHASE"/>
    <property type="match status" value="1"/>
</dbReference>
<dbReference type="AlphaFoldDB" id="A0A5K1TWS3"/>
<evidence type="ECO:0000256" key="4">
    <source>
        <dbReference type="SAM" id="Phobius"/>
    </source>
</evidence>
<proteinExistence type="inferred from homology"/>
<dbReference type="GO" id="GO:0006633">
    <property type="term" value="P:fatty acid biosynthetic process"/>
    <property type="evidence" value="ECO:0007669"/>
    <property type="project" value="UniProtKB-UniPathway"/>
</dbReference>
<evidence type="ECO:0000259" key="6">
    <source>
        <dbReference type="Pfam" id="PF08541"/>
    </source>
</evidence>
<dbReference type="VEuPathDB" id="AmoebaDB:EHI5A_108390"/>
<evidence type="ECO:0000256" key="1">
    <source>
        <dbReference type="ARBA" id="ARBA00005531"/>
    </source>
</evidence>
<sequence>MSTSDKAERSLKPYWYPMFDNEENEILPYLKANVKRPNINTKIIDFIVKLLGVIFVASIVFVGSKQLYGLYDLSFPIFSQQNAKALCISASIFSILFIIMVYFIAKKEPSVYLVGFCTAKPPEELATTNDQFQKFTEDIKRFNPTSLDFLARLIHRTGLGDHTYLPPAFHTVPPDDTYKSSRYEMEISIKIACDELFKKLKIDPQKDIDFVITNCSMFAPTPSLSAMIMNIYKMKETCKNYSLGGMGCSAGLISIDLARDLLRRNKNINILVYSTECITRGWYPGQEKGRLLSDTLFRMGGAAILLSNKSKYSSIAPYKLVTTVRINHQKYDDSYNCIFQSEDDDGIVGVKIGRDLLKCVTRALVQNLNQLMPVVMSWKDVFLYLIDMVQHKLNMKKKEDIFKPNFRETFQGFCIHAGGRAIIDGLQENLNLTDEDCMPSRAALYRFGNTSSSSVWYEFKFIERIHTLQKGDKVWQIGFGSGLKCNSVVWKKIN</sequence>
<evidence type="ECO:0000313" key="7">
    <source>
        <dbReference type="EMBL" id="GAT96681.1"/>
    </source>
</evidence>
<dbReference type="InterPro" id="IPR013601">
    <property type="entry name" value="FAE1_typ3_polyketide_synth"/>
</dbReference>
<dbReference type="GO" id="GO:0016020">
    <property type="term" value="C:membrane"/>
    <property type="evidence" value="ECO:0007669"/>
    <property type="project" value="InterPro"/>
</dbReference>
<feature type="domain" description="Beta-ketoacyl-[acyl-carrier-protein] synthase III C-terminal" evidence="6">
    <location>
        <begin position="412"/>
        <end position="491"/>
    </location>
</feature>
<dbReference type="OMA" id="VMCPKEL"/>
<evidence type="ECO:0000256" key="3">
    <source>
        <dbReference type="PIRNR" id="PIRNR036417"/>
    </source>
</evidence>
<dbReference type="EMBL" id="BDEQ01000001">
    <property type="protein sequence ID" value="GAT96681.1"/>
    <property type="molecule type" value="Genomic_DNA"/>
</dbReference>
<reference evidence="7 8" key="1">
    <citation type="submission" date="2016-05" db="EMBL/GenBank/DDBJ databases">
        <title>First whole genome sequencing of Entamoeba histolytica HM1:IMSS-clone-6.</title>
        <authorList>
            <person name="Mukherjee Avik.K."/>
            <person name="Izumyama S."/>
            <person name="Nakada-Tsukui K."/>
            <person name="Nozaki T."/>
        </authorList>
    </citation>
    <scope>NUCLEOTIDE SEQUENCE [LARGE SCALE GENOMIC DNA]</scope>
    <source>
        <strain evidence="7 8">HM1:IMSS clone 6</strain>
    </source>
</reference>
<dbReference type="InterPro" id="IPR012392">
    <property type="entry name" value="3-ktacl-CoA_syn"/>
</dbReference>
<dbReference type="VEuPathDB" id="AmoebaDB:EHI8A_076170"/>
<keyword evidence="4" id="KW-0472">Membrane</keyword>
<dbReference type="Pfam" id="PF08392">
    <property type="entry name" value="FAE1_CUT1_RppA"/>
    <property type="match status" value="1"/>
</dbReference>
<feature type="domain" description="FAE" evidence="5">
    <location>
        <begin position="105"/>
        <end position="393"/>
    </location>
</feature>
<dbReference type="Proteomes" id="UP000078387">
    <property type="component" value="Unassembled WGS sequence"/>
</dbReference>